<evidence type="ECO:0000313" key="4">
    <source>
        <dbReference type="Proteomes" id="UP000094565"/>
    </source>
</evidence>
<dbReference type="OrthoDB" id="3998247at2759"/>
<dbReference type="Proteomes" id="UP000094565">
    <property type="component" value="Chromosome 1"/>
</dbReference>
<gene>
    <name evidence="3" type="ORF">ATY40_BA7500192</name>
</gene>
<dbReference type="AlphaFoldDB" id="A0A1B2J6X6"/>
<feature type="compositionally biased region" description="Polar residues" evidence="1">
    <location>
        <begin position="94"/>
        <end position="124"/>
    </location>
</feature>
<keyword evidence="2" id="KW-0732">Signal</keyword>
<feature type="compositionally biased region" description="Low complexity" evidence="1">
    <location>
        <begin position="125"/>
        <end position="144"/>
    </location>
</feature>
<feature type="region of interest" description="Disordered" evidence="1">
    <location>
        <begin position="75"/>
        <end position="155"/>
    </location>
</feature>
<keyword evidence="4" id="KW-1185">Reference proteome</keyword>
<feature type="compositionally biased region" description="Low complexity" evidence="1">
    <location>
        <begin position="82"/>
        <end position="93"/>
    </location>
</feature>
<evidence type="ECO:0000256" key="1">
    <source>
        <dbReference type="SAM" id="MobiDB-lite"/>
    </source>
</evidence>
<evidence type="ECO:0000313" key="3">
    <source>
        <dbReference type="EMBL" id="ANZ73733.1"/>
    </source>
</evidence>
<protein>
    <submittedName>
        <fullName evidence="3">BA75_00192T0</fullName>
    </submittedName>
</protein>
<accession>A0A1B2J6X6</accession>
<reference evidence="3 4" key="1">
    <citation type="submission" date="2016-02" db="EMBL/GenBank/DDBJ databases">
        <title>Comparative genomic and transcriptomic foundation for Pichia pastoris.</title>
        <authorList>
            <person name="Love K.R."/>
            <person name="Shah K.A."/>
            <person name="Whittaker C.A."/>
            <person name="Wu J."/>
            <person name="Bartlett M.C."/>
            <person name="Ma D."/>
            <person name="Leeson R.L."/>
            <person name="Priest M."/>
            <person name="Young S.K."/>
            <person name="Love J.C."/>
        </authorList>
    </citation>
    <scope>NUCLEOTIDE SEQUENCE [LARGE SCALE GENOMIC DNA]</scope>
    <source>
        <strain evidence="3 4">ATCC 28485</strain>
    </source>
</reference>
<name>A0A1B2J6X6_PICPA</name>
<feature type="chain" id="PRO_5008539301" evidence="2">
    <location>
        <begin position="21"/>
        <end position="200"/>
    </location>
</feature>
<dbReference type="EMBL" id="CP014584">
    <property type="protein sequence ID" value="ANZ73733.1"/>
    <property type="molecule type" value="Genomic_DNA"/>
</dbReference>
<organism evidence="3 4">
    <name type="scientific">Komagataella pastoris</name>
    <name type="common">Yeast</name>
    <name type="synonym">Pichia pastoris</name>
    <dbReference type="NCBI Taxonomy" id="4922"/>
    <lineage>
        <taxon>Eukaryota</taxon>
        <taxon>Fungi</taxon>
        <taxon>Dikarya</taxon>
        <taxon>Ascomycota</taxon>
        <taxon>Saccharomycotina</taxon>
        <taxon>Pichiomycetes</taxon>
        <taxon>Pichiales</taxon>
        <taxon>Pichiaceae</taxon>
        <taxon>Komagataella</taxon>
    </lineage>
</organism>
<feature type="signal peptide" evidence="2">
    <location>
        <begin position="1"/>
        <end position="20"/>
    </location>
</feature>
<sequence length="200" mass="21356">MLFLNLLQYTLLLIIPVVQSYPLVIKKRDETINSVVVETSVVTVDGNTYTTKITSTSTITITAPDRTVYVTLDEDEPTNAPTSSTNVGTTSTSPVQTSEAQASTPNTSSTAAQTSQVVLSSSRPIPTSSQAISSSSSAPTRTTQDSFTSSTEGTPYFTATDDGTCYIYYAEDDETATYSDDAPYTTSTVYQVVATVTLTR</sequence>
<proteinExistence type="predicted"/>
<evidence type="ECO:0000256" key="2">
    <source>
        <dbReference type="SAM" id="SignalP"/>
    </source>
</evidence>